<dbReference type="SUPFAM" id="SSF48239">
    <property type="entry name" value="Terpenoid cyclases/Protein prenyltransferases"/>
    <property type="match status" value="1"/>
</dbReference>
<dbReference type="KEGG" id="pta:HPL003_17415"/>
<dbReference type="InterPro" id="IPR008930">
    <property type="entry name" value="Terpenoid_cyclase/PrenylTrfase"/>
</dbReference>
<proteinExistence type="predicted"/>
<evidence type="ECO:0000313" key="1">
    <source>
        <dbReference type="EMBL" id="AET60227.1"/>
    </source>
</evidence>
<reference evidence="1 2" key="3">
    <citation type="journal article" date="2012" name="J. Bacteriol.">
        <title>Genome Sequence of Paenibacillus terrae HPL-003, a Xylanase-Producing Bacterium Isolated from Soil Found in Forest Residue.</title>
        <authorList>
            <person name="Shin S.H."/>
            <person name="Kim S."/>
            <person name="Kim J.Y."/>
            <person name="Song H.Y."/>
            <person name="Cho S.J."/>
            <person name="Kim D.R."/>
            <person name="Lee K.I."/>
            <person name="Lim H.K."/>
            <person name="Park N.J."/>
            <person name="Hwang I.T."/>
            <person name="Yang K.S."/>
        </authorList>
    </citation>
    <scope>NUCLEOTIDE SEQUENCE [LARGE SCALE GENOMIC DNA]</scope>
    <source>
        <strain evidence="1 2">HPL-003</strain>
    </source>
</reference>
<sequence>MHITGAEGMYSEIVAVNDAWVKPGMDHQVLDVDSRYYGGVTDDENGIAWPNHSVGTPAAMAVWAAALVNPDSAYYRNEGVLIRLELAAQYMLRVQHEDGSISPGWTNFHSPPDTAFVVVGYAQVYQLLIGEDWLELRQVTDAIRLFLERTIPVMLTGGCHTPNHRWVLCAALGFLHELFDLPEALARAGMWLAEGLDETPDGEWTERSNGIYNAVSDIMLIHAARLLKLPELLEPVRRNLHMMVYLVHPDGEVVTEYSGRQDFGVMMNLSSYLLPYAMLATEDEDAIFEAMAVAAIQVMDHPGGAPINAAVRFLLEPRLQTRKRSPAALPVTYNKLLNGDFPRADYLSRIDEAGHHQHIYHSRLHTDFGAPVARYRQKDTSATLMTEASSFLSLRHGDARLLAVQAASYFSPGFVPMQELTVHETGWTLSGQQVKGYYGPVAAADLPPTSQEEISPWYLLPHHKRLLTHEQKHEIRVDVDRQEDVWTLRFRSEGPVDCMTQILFVFGREGKFTCGEYRRVSEAVQCWTGGMARYESGNAWFELTGTAMEHAATSVRGAAHPVDCQTLLVNWMAPFDQTIMIRMSPLPVSDV</sequence>
<organism evidence="1 2">
    <name type="scientific">Paenibacillus terrae (strain HPL-003)</name>
    <dbReference type="NCBI Taxonomy" id="985665"/>
    <lineage>
        <taxon>Bacteria</taxon>
        <taxon>Bacillati</taxon>
        <taxon>Bacillota</taxon>
        <taxon>Bacilli</taxon>
        <taxon>Bacillales</taxon>
        <taxon>Paenibacillaceae</taxon>
        <taxon>Paenibacillus</taxon>
    </lineage>
</organism>
<reference key="2">
    <citation type="submission" date="2011-11" db="EMBL/GenBank/DDBJ databases">
        <authorList>
            <person name="Shin S.H."/>
            <person name="Kim S."/>
            <person name="Kim J.Y."/>
        </authorList>
    </citation>
    <scope>NUCLEOTIDE SEQUENCE</scope>
    <source>
        <strain>HPL-003</strain>
    </source>
</reference>
<dbReference type="EMBL" id="CP003107">
    <property type="protein sequence ID" value="AET60227.1"/>
    <property type="molecule type" value="Genomic_DNA"/>
</dbReference>
<dbReference type="STRING" id="985665.HPL003_17415"/>
<evidence type="ECO:0000313" key="2">
    <source>
        <dbReference type="Proteomes" id="UP000005876"/>
    </source>
</evidence>
<dbReference type="HOGENOM" id="CLU_030794_0_0_9"/>
<dbReference type="eggNOG" id="ENOG502Z7RW">
    <property type="taxonomic scope" value="Bacteria"/>
</dbReference>
<dbReference type="Proteomes" id="UP000005876">
    <property type="component" value="Chromosome"/>
</dbReference>
<protein>
    <submittedName>
        <fullName evidence="1">Uncharacterized protein</fullName>
    </submittedName>
</protein>
<dbReference type="AlphaFoldDB" id="G7VZD3"/>
<accession>G7VZD3</accession>
<gene>
    <name evidence="1" type="ordered locus">HPL003_17415</name>
</gene>
<name>G7VZD3_PAETH</name>
<dbReference type="RefSeq" id="WP_014280938.1">
    <property type="nucleotide sequence ID" value="NC_016641.1"/>
</dbReference>
<reference evidence="2" key="1">
    <citation type="submission" date="2011-11" db="EMBL/GenBank/DDBJ databases">
        <title>Complete sequence of Paenibacillus terrae HPL-003.</title>
        <authorList>
            <person name="Shin S.H."/>
            <person name="Kim S."/>
            <person name="Kim J.Y."/>
        </authorList>
    </citation>
    <scope>NUCLEOTIDE SEQUENCE [LARGE SCALE GENOMIC DNA]</scope>
    <source>
        <strain evidence="2">HPL-003</strain>
    </source>
</reference>